<evidence type="ECO:0000256" key="6">
    <source>
        <dbReference type="SAM" id="Phobius"/>
    </source>
</evidence>
<dbReference type="EMBL" id="JAFBEB010000024">
    <property type="protein sequence ID" value="MBM7592295.1"/>
    <property type="molecule type" value="Genomic_DNA"/>
</dbReference>
<keyword evidence="3 6" id="KW-0812">Transmembrane</keyword>
<evidence type="ECO:0000256" key="5">
    <source>
        <dbReference type="ARBA" id="ARBA00023136"/>
    </source>
</evidence>
<dbReference type="AlphaFoldDB" id="A0A938Y2V6"/>
<feature type="transmembrane region" description="Helical" evidence="6">
    <location>
        <begin position="6"/>
        <end position="26"/>
    </location>
</feature>
<evidence type="ECO:0000256" key="1">
    <source>
        <dbReference type="ARBA" id="ARBA00004651"/>
    </source>
</evidence>
<protein>
    <submittedName>
        <fullName evidence="8">Tight adherence protein C</fullName>
    </submittedName>
</protein>
<proteinExistence type="predicted"/>
<evidence type="ECO:0000256" key="2">
    <source>
        <dbReference type="ARBA" id="ARBA00022475"/>
    </source>
</evidence>
<dbReference type="GO" id="GO:0005886">
    <property type="term" value="C:plasma membrane"/>
    <property type="evidence" value="ECO:0007669"/>
    <property type="project" value="UniProtKB-SubCell"/>
</dbReference>
<accession>A0A938Y2V6</accession>
<dbReference type="PANTHER" id="PTHR35007:SF2">
    <property type="entry name" value="PILUS ASSEMBLE PROTEIN"/>
    <property type="match status" value="1"/>
</dbReference>
<comment type="subcellular location">
    <subcellularLocation>
        <location evidence="1">Cell membrane</location>
        <topology evidence="1">Multi-pass membrane protein</topology>
    </subcellularLocation>
</comment>
<feature type="transmembrane region" description="Helical" evidence="6">
    <location>
        <begin position="123"/>
        <end position="147"/>
    </location>
</feature>
<name>A0A938Y2V6_9BACL</name>
<evidence type="ECO:0000256" key="4">
    <source>
        <dbReference type="ARBA" id="ARBA00022989"/>
    </source>
</evidence>
<dbReference type="PANTHER" id="PTHR35007">
    <property type="entry name" value="INTEGRAL MEMBRANE PROTEIN-RELATED"/>
    <property type="match status" value="1"/>
</dbReference>
<feature type="transmembrane region" description="Helical" evidence="6">
    <location>
        <begin position="94"/>
        <end position="117"/>
    </location>
</feature>
<reference evidence="8" key="1">
    <citation type="submission" date="2021-01" db="EMBL/GenBank/DDBJ databases">
        <title>Genomic Encyclopedia of Type Strains, Phase IV (KMG-IV): sequencing the most valuable type-strain genomes for metagenomic binning, comparative biology and taxonomic classification.</title>
        <authorList>
            <person name="Goeker M."/>
        </authorList>
    </citation>
    <scope>NUCLEOTIDE SEQUENCE</scope>
    <source>
        <strain evidence="8">DSM 25523</strain>
    </source>
</reference>
<sequence length="299" mass="34247">MIISLLTGIAILLYLLPGCFVARMATDLTKRLEVERYRQYKQTFVGRARNWPGVNRLQENPRLTNRLVQWFGIDRQKIMEIISRLQWGVTLEEVILAKLVTGSCLLLSLMFMIGQLYRGAEFAYTQLIPAVLSLVAFFLPTQLLVWADERAKAEIRQQVPVFFSIVQSLVQSGMPVHQAVKTVARRFEGRLGKELRHLELAEKSYGNWRMALEELAYRWDVDSFVSIAMEISEALKKGVSIAPMLALQIEEQLKQQEDEAATYVNRLSIRLLPFVIIFMGIPLLFLVMGPAFIGIRENL</sequence>
<feature type="transmembrane region" description="Helical" evidence="6">
    <location>
        <begin position="271"/>
        <end position="293"/>
    </location>
</feature>
<evidence type="ECO:0000313" key="9">
    <source>
        <dbReference type="Proteomes" id="UP000717624"/>
    </source>
</evidence>
<evidence type="ECO:0000256" key="3">
    <source>
        <dbReference type="ARBA" id="ARBA00022692"/>
    </source>
</evidence>
<organism evidence="8 9">
    <name type="scientific">Brevibacillus fulvus</name>
    <dbReference type="NCBI Taxonomy" id="1125967"/>
    <lineage>
        <taxon>Bacteria</taxon>
        <taxon>Bacillati</taxon>
        <taxon>Bacillota</taxon>
        <taxon>Bacilli</taxon>
        <taxon>Bacillales</taxon>
        <taxon>Paenibacillaceae</taxon>
        <taxon>Brevibacillus</taxon>
    </lineage>
</organism>
<evidence type="ECO:0000259" key="7">
    <source>
        <dbReference type="Pfam" id="PF00482"/>
    </source>
</evidence>
<keyword evidence="5 6" id="KW-0472">Membrane</keyword>
<evidence type="ECO:0000313" key="8">
    <source>
        <dbReference type="EMBL" id="MBM7592295.1"/>
    </source>
</evidence>
<keyword evidence="9" id="KW-1185">Reference proteome</keyword>
<dbReference type="RefSeq" id="WP_239565599.1">
    <property type="nucleotide sequence ID" value="NZ_BAABIN010000029.1"/>
</dbReference>
<gene>
    <name evidence="8" type="ORF">JOD01_003957</name>
</gene>
<keyword evidence="2" id="KW-1003">Cell membrane</keyword>
<feature type="domain" description="Type II secretion system protein GspF" evidence="7">
    <location>
        <begin position="166"/>
        <end position="288"/>
    </location>
</feature>
<dbReference type="InterPro" id="IPR018076">
    <property type="entry name" value="T2SS_GspF_dom"/>
</dbReference>
<keyword evidence="4 6" id="KW-1133">Transmembrane helix</keyword>
<dbReference type="Proteomes" id="UP000717624">
    <property type="component" value="Unassembled WGS sequence"/>
</dbReference>
<comment type="caution">
    <text evidence="8">The sequence shown here is derived from an EMBL/GenBank/DDBJ whole genome shotgun (WGS) entry which is preliminary data.</text>
</comment>
<dbReference type="Pfam" id="PF00482">
    <property type="entry name" value="T2SSF"/>
    <property type="match status" value="1"/>
</dbReference>